<dbReference type="EMBL" id="LXQA010458297">
    <property type="protein sequence ID" value="MCI53126.1"/>
    <property type="molecule type" value="Genomic_DNA"/>
</dbReference>
<reference evidence="1 2" key="1">
    <citation type="journal article" date="2018" name="Front. Plant Sci.">
        <title>Red Clover (Trifolium pratense) and Zigzag Clover (T. medium) - A Picture of Genomic Similarities and Differences.</title>
        <authorList>
            <person name="Dluhosova J."/>
            <person name="Istvanek J."/>
            <person name="Nedelnik J."/>
            <person name="Repkova J."/>
        </authorList>
    </citation>
    <scope>NUCLEOTIDE SEQUENCE [LARGE SCALE GENOMIC DNA]</scope>
    <source>
        <strain evidence="2">cv. 10/8</strain>
        <tissue evidence="1">Leaf</tissue>
    </source>
</reference>
<sequence length="48" mass="5396">FSEAMIEVSNPNQEMFVAAFHNGLKAGHFNESLAQKPVLSMEEVMKKE</sequence>
<evidence type="ECO:0000313" key="2">
    <source>
        <dbReference type="Proteomes" id="UP000265520"/>
    </source>
</evidence>
<dbReference type="Proteomes" id="UP000265520">
    <property type="component" value="Unassembled WGS sequence"/>
</dbReference>
<comment type="caution">
    <text evidence="1">The sequence shown here is derived from an EMBL/GenBank/DDBJ whole genome shotgun (WGS) entry which is preliminary data.</text>
</comment>
<protein>
    <submittedName>
        <fullName evidence="1">Uncharacterized protein</fullName>
    </submittedName>
</protein>
<name>A0A392SZ13_9FABA</name>
<organism evidence="1 2">
    <name type="scientific">Trifolium medium</name>
    <dbReference type="NCBI Taxonomy" id="97028"/>
    <lineage>
        <taxon>Eukaryota</taxon>
        <taxon>Viridiplantae</taxon>
        <taxon>Streptophyta</taxon>
        <taxon>Embryophyta</taxon>
        <taxon>Tracheophyta</taxon>
        <taxon>Spermatophyta</taxon>
        <taxon>Magnoliopsida</taxon>
        <taxon>eudicotyledons</taxon>
        <taxon>Gunneridae</taxon>
        <taxon>Pentapetalae</taxon>
        <taxon>rosids</taxon>
        <taxon>fabids</taxon>
        <taxon>Fabales</taxon>
        <taxon>Fabaceae</taxon>
        <taxon>Papilionoideae</taxon>
        <taxon>50 kb inversion clade</taxon>
        <taxon>NPAAA clade</taxon>
        <taxon>Hologalegina</taxon>
        <taxon>IRL clade</taxon>
        <taxon>Trifolieae</taxon>
        <taxon>Trifolium</taxon>
    </lineage>
</organism>
<evidence type="ECO:0000313" key="1">
    <source>
        <dbReference type="EMBL" id="MCI53126.1"/>
    </source>
</evidence>
<dbReference type="AlphaFoldDB" id="A0A392SZ13"/>
<keyword evidence="2" id="KW-1185">Reference proteome</keyword>
<feature type="non-terminal residue" evidence="1">
    <location>
        <position position="1"/>
    </location>
</feature>
<proteinExistence type="predicted"/>
<accession>A0A392SZ13</accession>